<dbReference type="PANTHER" id="PTHR11632:SF51">
    <property type="entry name" value="SUCCINATE DEHYDROGENASE [UBIQUINONE] FLAVOPROTEIN SUBUNIT, MITOCHONDRIAL"/>
    <property type="match status" value="1"/>
</dbReference>
<dbReference type="PANTHER" id="PTHR11632">
    <property type="entry name" value="SUCCINATE DEHYDROGENASE 2 FLAVOPROTEIN SUBUNIT"/>
    <property type="match status" value="1"/>
</dbReference>
<sequence>MEIKKTLIQEMEFHTVVVGTGAAGFNAASRLKQYGVNDIAIIAEQVNAGTSRNTGSDKQTYYKLSLAGKDEDSVLNLAEDLFAGQCVDGDVALCEAALSTLSFYRLVELGVPFPCTEFGEYVGYKTDHDRGRRATSVGPYTSKIMTQQLEKDVRSKQIEILDRHQVIHIMVEENEVCGVLCLDLKSKDELHYVIIWCQNIVYATGGPAGMYHDSVYPQSQLGSSGIAFAAGVRGKNLTEWQFGMASLQPRWNVSGTYMQVLPRLVSTDSDGTDEREFLLDYFDSKEEMLSLLFLKGYQWPFDTNKIFGGSSIIDLLVYQETIIKKRRVFLDYRKNPGDQEIVFEKLSSEAYEYLKNADACFGTPIQRLEQMNELAIHFYQEHGVDLYQDKLEIAICAQHNNGGLAVDHHWQTNVKGFFAVGEVAGTHGVTRPGGSALNAGQVGSTRAAEYIAHDKNISTGRMNDSMKNACRERAEQVIQLLAGANHGTKSLSEAWKEATRRMSQCGGMIRNKEEVKKALDDTEYVLINYLQYVSVTNISQASLFYHLYDTLLAQKVYLTSMYDYLMRKGGSRGSALYTSSTGKKPGEKMPDLFTCELDQGKFGKLVQETYMKDDVCFCEWRPVRDIPDVDYFFETQWKHYRERMGSI</sequence>
<keyword evidence="2" id="KW-0560">Oxidoreductase</keyword>
<dbReference type="PRINTS" id="PR00368">
    <property type="entry name" value="FADPNR"/>
</dbReference>
<feature type="domain" description="FAD-dependent oxidoreductase 2 FAD-binding" evidence="3">
    <location>
        <begin position="366"/>
        <end position="437"/>
    </location>
</feature>
<dbReference type="InterPro" id="IPR036188">
    <property type="entry name" value="FAD/NAD-bd_sf"/>
</dbReference>
<dbReference type="Gene3D" id="3.90.700.10">
    <property type="entry name" value="Succinate dehydrogenase/fumarate reductase flavoprotein, catalytic domain"/>
    <property type="match status" value="1"/>
</dbReference>
<gene>
    <name evidence="4" type="ORF">G9470_14100</name>
</gene>
<dbReference type="InterPro" id="IPR030664">
    <property type="entry name" value="SdhA/FrdA/AprA"/>
</dbReference>
<dbReference type="SUPFAM" id="SSF51905">
    <property type="entry name" value="FAD/NAD(P)-binding domain"/>
    <property type="match status" value="1"/>
</dbReference>
<evidence type="ECO:0000256" key="1">
    <source>
        <dbReference type="ARBA" id="ARBA00022630"/>
    </source>
</evidence>
<comment type="caution">
    <text evidence="4">The sequence shown here is derived from an EMBL/GenBank/DDBJ whole genome shotgun (WGS) entry which is preliminary data.</text>
</comment>
<keyword evidence="5" id="KW-1185">Reference proteome</keyword>
<dbReference type="InterPro" id="IPR027477">
    <property type="entry name" value="Succ_DH/fumarate_Rdtase_cat_sf"/>
</dbReference>
<evidence type="ECO:0000313" key="4">
    <source>
        <dbReference type="EMBL" id="NNJ30919.1"/>
    </source>
</evidence>
<evidence type="ECO:0000259" key="3">
    <source>
        <dbReference type="Pfam" id="PF00890"/>
    </source>
</evidence>
<organism evidence="4 5">
    <name type="scientific">Lacrimispora defluvii</name>
    <dbReference type="NCBI Taxonomy" id="2719233"/>
    <lineage>
        <taxon>Bacteria</taxon>
        <taxon>Bacillati</taxon>
        <taxon>Bacillota</taxon>
        <taxon>Clostridia</taxon>
        <taxon>Lachnospirales</taxon>
        <taxon>Lachnospiraceae</taxon>
        <taxon>Lacrimispora</taxon>
    </lineage>
</organism>
<dbReference type="InterPro" id="IPR003953">
    <property type="entry name" value="FAD-dep_OxRdtase_2_FAD-bd"/>
</dbReference>
<name>A0ABX1VT28_9FIRM</name>
<proteinExistence type="predicted"/>
<reference evidence="4 5" key="1">
    <citation type="submission" date="2020-03" db="EMBL/GenBank/DDBJ databases">
        <title>Genome Sequence of industrial isolate, B5A.</title>
        <authorList>
            <person name="Sharma S."/>
            <person name="Patil P.B."/>
            <person name="Korpole S."/>
        </authorList>
    </citation>
    <scope>NUCLEOTIDE SEQUENCE [LARGE SCALE GENOMIC DNA]</scope>
    <source>
        <strain evidence="4 5">PI-S10-B5A</strain>
    </source>
</reference>
<evidence type="ECO:0000313" key="5">
    <source>
        <dbReference type="Proteomes" id="UP000539052"/>
    </source>
</evidence>
<dbReference type="EMBL" id="JAAOXG010000027">
    <property type="protein sequence ID" value="NNJ30919.1"/>
    <property type="molecule type" value="Genomic_DNA"/>
</dbReference>
<dbReference type="Proteomes" id="UP000539052">
    <property type="component" value="Unassembled WGS sequence"/>
</dbReference>
<dbReference type="Gene3D" id="3.50.50.60">
    <property type="entry name" value="FAD/NAD(P)-binding domain"/>
    <property type="match status" value="2"/>
</dbReference>
<dbReference type="RefSeq" id="WP_170822104.1">
    <property type="nucleotide sequence ID" value="NZ_JAAOXG010000027.1"/>
</dbReference>
<feature type="domain" description="FAD-dependent oxidoreductase 2 FAD-binding" evidence="3">
    <location>
        <begin position="15"/>
        <end position="256"/>
    </location>
</feature>
<evidence type="ECO:0000256" key="2">
    <source>
        <dbReference type="ARBA" id="ARBA00023002"/>
    </source>
</evidence>
<protein>
    <submittedName>
        <fullName evidence="4">FAD-binding protein</fullName>
    </submittedName>
</protein>
<keyword evidence="1" id="KW-0285">Flavoprotein</keyword>
<accession>A0ABX1VT28</accession>
<dbReference type="Pfam" id="PF00890">
    <property type="entry name" value="FAD_binding_2"/>
    <property type="match status" value="2"/>
</dbReference>